<dbReference type="InterPro" id="IPR036188">
    <property type="entry name" value="FAD/NAD-bd_sf"/>
</dbReference>
<dbReference type="RefSeq" id="WP_099385474.1">
    <property type="nucleotide sequence ID" value="NZ_JANSWH010000099.1"/>
</dbReference>
<dbReference type="EMBL" id="PDYG01000006">
    <property type="protein sequence ID" value="PHU38568.1"/>
    <property type="molecule type" value="Genomic_DNA"/>
</dbReference>
<accession>A0A2G3E5L5</accession>
<evidence type="ECO:0000259" key="4">
    <source>
        <dbReference type="Pfam" id="PF03486"/>
    </source>
</evidence>
<evidence type="ECO:0000313" key="6">
    <source>
        <dbReference type="EMBL" id="PHU38568.1"/>
    </source>
</evidence>
<dbReference type="SUPFAM" id="SSF51905">
    <property type="entry name" value="FAD/NAD(P)-binding domain"/>
    <property type="match status" value="1"/>
</dbReference>
<dbReference type="Pfam" id="PF03486">
    <property type="entry name" value="HI0933_like"/>
    <property type="match status" value="1"/>
</dbReference>
<dbReference type="Pfam" id="PF22780">
    <property type="entry name" value="HI0933_like_1st"/>
    <property type="match status" value="1"/>
</dbReference>
<keyword evidence="2" id="KW-0285">Flavoprotein</keyword>
<dbReference type="NCBIfam" id="TIGR00275">
    <property type="entry name" value="aminoacetone oxidase family FAD-binding enzyme"/>
    <property type="match status" value="1"/>
</dbReference>
<evidence type="ECO:0000313" key="7">
    <source>
        <dbReference type="Proteomes" id="UP000224563"/>
    </source>
</evidence>
<gene>
    <name evidence="6" type="ORF">CSX02_02265</name>
</gene>
<dbReference type="PRINTS" id="PR00411">
    <property type="entry name" value="PNDRDTASEI"/>
</dbReference>
<dbReference type="InterPro" id="IPR004792">
    <property type="entry name" value="BaiN-like"/>
</dbReference>
<comment type="cofactor">
    <cofactor evidence="1">
        <name>FAD</name>
        <dbReference type="ChEBI" id="CHEBI:57692"/>
    </cofactor>
</comment>
<feature type="domain" description="RsdA/BaiN/AoA(So)-like Rossmann fold-like" evidence="4">
    <location>
        <begin position="10"/>
        <end position="393"/>
    </location>
</feature>
<sequence length="396" mass="43749">MSKRMDNCYDLIVIGAGASGCMAALTAVRRGKSVLLLEKNDSICKKILATGNGRCNFTNQKMDQSYYHGNADRIATVLNRFGVQSALDFFHSIGISPIERDGYYYPMSNQAKSVVTAFEQAILQSSIRLICSCKIESVEKHQNYLISTNHGLFEGRNVLIATGLLNSAMKGIEESLFPVIKGFGHHIKKIVPALCGFYCHGMDFKKIAGVRVHAGITLWVDGKKVANETGELQICDYGLSGIPVFQLSALAGRALAERKTASFMIDFLPDFEADEAAKELSYRLNRFKKPMNGLLPDKLADLFEKEFQIMDQNNPDLLIKSLKEKRIAIENYRELRYAQTCSGGIEDSELKENSLESALSDGLYFGGELLDVDGICGGYNLHWAWASGYAVGSDIV</sequence>
<keyword evidence="3" id="KW-0274">FAD</keyword>
<dbReference type="InterPro" id="IPR057661">
    <property type="entry name" value="RsdA/BaiN/AoA(So)_Rossmann"/>
</dbReference>
<evidence type="ECO:0000259" key="5">
    <source>
        <dbReference type="Pfam" id="PF22780"/>
    </source>
</evidence>
<evidence type="ECO:0000256" key="1">
    <source>
        <dbReference type="ARBA" id="ARBA00001974"/>
    </source>
</evidence>
<dbReference type="Gene3D" id="2.40.30.10">
    <property type="entry name" value="Translation factors"/>
    <property type="match status" value="1"/>
</dbReference>
<dbReference type="PANTHER" id="PTHR42887">
    <property type="entry name" value="OS12G0638800 PROTEIN"/>
    <property type="match status" value="1"/>
</dbReference>
<reference evidence="6 7" key="1">
    <citation type="submission" date="2017-10" db="EMBL/GenBank/DDBJ databases">
        <title>Resolving the taxonomy of Roseburia spp., Eubacterium rectale and Agathobacter spp. through phylogenomic analysis.</title>
        <authorList>
            <person name="Sheridan P.O."/>
            <person name="Walker A.W."/>
            <person name="Duncan S.H."/>
            <person name="Scott K.P."/>
            <person name="Toole P.W.O."/>
            <person name="Luis P."/>
            <person name="Flint H.J."/>
        </authorList>
    </citation>
    <scope>NUCLEOTIDE SEQUENCE [LARGE SCALE GENOMIC DNA]</scope>
    <source>
        <strain evidence="6 7">JK623</strain>
    </source>
</reference>
<dbReference type="InterPro" id="IPR055178">
    <property type="entry name" value="RsdA/BaiN/AoA(So)-like_dom"/>
</dbReference>
<dbReference type="Gene3D" id="1.10.8.260">
    <property type="entry name" value="HI0933 insert domain-like"/>
    <property type="match status" value="1"/>
</dbReference>
<protein>
    <submittedName>
        <fullName evidence="6">Aminoacetone oxidase family FAD-binding enzyme</fullName>
    </submittedName>
</protein>
<name>A0A2G3E5L5_9FIRM</name>
<comment type="caution">
    <text evidence="6">The sequence shown here is derived from an EMBL/GenBank/DDBJ whole genome shotgun (WGS) entry which is preliminary data.</text>
</comment>
<evidence type="ECO:0000256" key="3">
    <source>
        <dbReference type="ARBA" id="ARBA00022827"/>
    </source>
</evidence>
<dbReference type="InterPro" id="IPR023166">
    <property type="entry name" value="BaiN-like_dom_sf"/>
</dbReference>
<dbReference type="Proteomes" id="UP000224563">
    <property type="component" value="Unassembled WGS sequence"/>
</dbReference>
<feature type="domain" description="RsdA/BaiN/AoA(So)-like insert" evidence="5">
    <location>
        <begin position="191"/>
        <end position="330"/>
    </location>
</feature>
<keyword evidence="7" id="KW-1185">Reference proteome</keyword>
<organism evidence="6 7">
    <name type="scientific">Agathobacter ruminis</name>
    <dbReference type="NCBI Taxonomy" id="1712665"/>
    <lineage>
        <taxon>Bacteria</taxon>
        <taxon>Bacillati</taxon>
        <taxon>Bacillota</taxon>
        <taxon>Clostridia</taxon>
        <taxon>Lachnospirales</taxon>
        <taxon>Lachnospiraceae</taxon>
        <taxon>Agathobacter</taxon>
    </lineage>
</organism>
<dbReference type="SUPFAM" id="SSF160996">
    <property type="entry name" value="HI0933 insert domain-like"/>
    <property type="match status" value="1"/>
</dbReference>
<reference evidence="6 7" key="2">
    <citation type="submission" date="2017-10" db="EMBL/GenBank/DDBJ databases">
        <authorList>
            <person name="Banno H."/>
            <person name="Chua N.-H."/>
        </authorList>
    </citation>
    <scope>NUCLEOTIDE SEQUENCE [LARGE SCALE GENOMIC DNA]</scope>
    <source>
        <strain evidence="6 7">JK623</strain>
    </source>
</reference>
<dbReference type="PANTHER" id="PTHR42887:SF2">
    <property type="entry name" value="OS12G0638800 PROTEIN"/>
    <property type="match status" value="1"/>
</dbReference>
<evidence type="ECO:0000256" key="2">
    <source>
        <dbReference type="ARBA" id="ARBA00022630"/>
    </source>
</evidence>
<proteinExistence type="predicted"/>
<dbReference type="PROSITE" id="PS51257">
    <property type="entry name" value="PROKAR_LIPOPROTEIN"/>
    <property type="match status" value="1"/>
</dbReference>
<dbReference type="AlphaFoldDB" id="A0A2G3E5L5"/>
<dbReference type="Gene3D" id="3.50.50.60">
    <property type="entry name" value="FAD/NAD(P)-binding domain"/>
    <property type="match status" value="1"/>
</dbReference>